<evidence type="ECO:0000256" key="2">
    <source>
        <dbReference type="SAM" id="SignalP"/>
    </source>
</evidence>
<dbReference type="InterPro" id="IPR058507">
    <property type="entry name" value="DUF8194"/>
</dbReference>
<reference evidence="6 7" key="1">
    <citation type="submission" date="2019-02" db="EMBL/GenBank/DDBJ databases">
        <authorList>
            <consortium name="Pathogen Informatics"/>
        </authorList>
    </citation>
    <scope>NUCLEOTIDE SEQUENCE [LARGE SCALE GENOMIC DNA]</scope>
    <source>
        <strain evidence="7">clo34</strain>
    </source>
</reference>
<sequence length="591" mass="67087">MKKRLLIVFLCVTLFIPILVFADGSGNVDGGGGSTGSGGDKKNYWTAGDEGVRITIIDNKTQKPVSTPIDFTNRNINVKVHFGKVSKISYREGKTLNLDSGKYNYINPKNKLPVIISSKTYGKSDIKKIKEYFCNDWTQRIIAKEANFNYEEMQNGEYKLLLEPVAYFTFNGNKMAMTATEAALYNKKLGGNKLRNKFASISHKNLPLAMFLEKDDLGFKAWKGISDTDKAKAKDDDTIIKMLGLGIVYFNNEPTKDDEVTIPPVEPSTPENPDKPSIDGKEYEYHTDTDVISSVKIKGSNRSPDNPVTVKFKIKNQTYNMNNIYLPEEGGEQYAWVKWHTPKTPEKIIIEVSSNATTDKAKIIADVVELEEKTPPDPVAKDKRPNNFKVPTLPKKEETKTLEWGKWDCNWKAVWVYYSDGEGGGEWVDEGYWVWKWIPYSATINATMDTIPSEHCMTQKKTRDVYEMKSAYGIETLVNSKITFNAPEDSVTGGQNVIVTFPEFGYEKYNRVLQNTKIGYDSSFEFKKNKYSTYNAKTHFTPLWYLDGKYSTYATVIDSWTPAGQLKTNIYNDKITIKGNVYDDWHIGPVK</sequence>
<evidence type="ECO:0000259" key="4">
    <source>
        <dbReference type="Pfam" id="PF26614"/>
    </source>
</evidence>
<evidence type="ECO:0000313" key="6">
    <source>
        <dbReference type="EMBL" id="VFD36691.1"/>
    </source>
</evidence>
<dbReference type="EMBL" id="CAADAN010000030">
    <property type="protein sequence ID" value="VFD36691.1"/>
    <property type="molecule type" value="Genomic_DNA"/>
</dbReference>
<evidence type="ECO:0000256" key="1">
    <source>
        <dbReference type="SAM" id="MobiDB-lite"/>
    </source>
</evidence>
<dbReference type="Proteomes" id="UP000411588">
    <property type="component" value="Unassembled WGS sequence"/>
</dbReference>
<dbReference type="Pfam" id="PF26613">
    <property type="entry name" value="DUF8193"/>
    <property type="match status" value="1"/>
</dbReference>
<feature type="domain" description="DUF8194" evidence="4">
    <location>
        <begin position="281"/>
        <end position="368"/>
    </location>
</feature>
<dbReference type="InterPro" id="IPR058506">
    <property type="entry name" value="DUF8193"/>
</dbReference>
<feature type="domain" description="DUF8193" evidence="3">
    <location>
        <begin position="23"/>
        <end position="248"/>
    </location>
</feature>
<dbReference type="RefSeq" id="WP_077701719.1">
    <property type="nucleotide sequence ID" value="NZ_BITU01000105.1"/>
</dbReference>
<feature type="compositionally biased region" description="Basic and acidic residues" evidence="1">
    <location>
        <begin position="272"/>
        <end position="282"/>
    </location>
</feature>
<organism evidence="6 7">
    <name type="scientific">Clostridioides difficile</name>
    <name type="common">Peptoclostridium difficile</name>
    <dbReference type="NCBI Taxonomy" id="1496"/>
    <lineage>
        <taxon>Bacteria</taxon>
        <taxon>Bacillati</taxon>
        <taxon>Bacillota</taxon>
        <taxon>Clostridia</taxon>
        <taxon>Peptostreptococcales</taxon>
        <taxon>Peptostreptococcaceae</taxon>
        <taxon>Clostridioides</taxon>
    </lineage>
</organism>
<gene>
    <name evidence="6" type="ORF">SAMEA1402399_04110</name>
</gene>
<keyword evidence="2" id="KW-0732">Signal</keyword>
<protein>
    <submittedName>
        <fullName evidence="6">Uncharacterized protein</fullName>
    </submittedName>
</protein>
<feature type="region of interest" description="Disordered" evidence="1">
    <location>
        <begin position="257"/>
        <end position="282"/>
    </location>
</feature>
<evidence type="ECO:0000313" key="7">
    <source>
        <dbReference type="Proteomes" id="UP000411588"/>
    </source>
</evidence>
<feature type="chain" id="PRO_5044504448" evidence="2">
    <location>
        <begin position="23"/>
        <end position="591"/>
    </location>
</feature>
<name>A0AB74QHJ5_CLODI</name>
<dbReference type="AlphaFoldDB" id="A0AB74QHJ5"/>
<comment type="caution">
    <text evidence="6">The sequence shown here is derived from an EMBL/GenBank/DDBJ whole genome shotgun (WGS) entry which is preliminary data.</text>
</comment>
<evidence type="ECO:0000259" key="3">
    <source>
        <dbReference type="Pfam" id="PF26613"/>
    </source>
</evidence>
<dbReference type="Pfam" id="PF26615">
    <property type="entry name" value="DUF8195"/>
    <property type="match status" value="1"/>
</dbReference>
<evidence type="ECO:0000259" key="5">
    <source>
        <dbReference type="Pfam" id="PF26615"/>
    </source>
</evidence>
<feature type="domain" description="DUF8195" evidence="5">
    <location>
        <begin position="373"/>
        <end position="585"/>
    </location>
</feature>
<proteinExistence type="predicted"/>
<dbReference type="Pfam" id="PF26614">
    <property type="entry name" value="DUF8194"/>
    <property type="match status" value="1"/>
</dbReference>
<feature type="signal peptide" evidence="2">
    <location>
        <begin position="1"/>
        <end position="22"/>
    </location>
</feature>
<accession>A0AB74QHJ5</accession>
<dbReference type="InterPro" id="IPR058508">
    <property type="entry name" value="DUF8195"/>
</dbReference>